<evidence type="ECO:0000256" key="1">
    <source>
        <dbReference type="SAM" id="MobiDB-lite"/>
    </source>
</evidence>
<reference evidence="2" key="1">
    <citation type="submission" date="2015-11" db="EMBL/GenBank/DDBJ databases">
        <title>De novo transcriptome assembly of four potential Pierce s Disease insect vectors from Arizona vineyards.</title>
        <authorList>
            <person name="Tassone E.E."/>
        </authorList>
    </citation>
    <scope>NUCLEOTIDE SEQUENCE</scope>
</reference>
<organism evidence="2">
    <name type="scientific">Cuerna arida</name>
    <dbReference type="NCBI Taxonomy" id="1464854"/>
    <lineage>
        <taxon>Eukaryota</taxon>
        <taxon>Metazoa</taxon>
        <taxon>Ecdysozoa</taxon>
        <taxon>Arthropoda</taxon>
        <taxon>Hexapoda</taxon>
        <taxon>Insecta</taxon>
        <taxon>Pterygota</taxon>
        <taxon>Neoptera</taxon>
        <taxon>Paraneoptera</taxon>
        <taxon>Hemiptera</taxon>
        <taxon>Auchenorrhyncha</taxon>
        <taxon>Membracoidea</taxon>
        <taxon>Cicadellidae</taxon>
        <taxon>Cicadellinae</taxon>
        <taxon>Proconiini</taxon>
        <taxon>Cuerna</taxon>
    </lineage>
</organism>
<feature type="compositionally biased region" description="Basic residues" evidence="1">
    <location>
        <begin position="88"/>
        <end position="97"/>
    </location>
</feature>
<dbReference type="EMBL" id="GECZ01009449">
    <property type="protein sequence ID" value="JAS60320.1"/>
    <property type="molecule type" value="Transcribed_RNA"/>
</dbReference>
<feature type="compositionally biased region" description="Low complexity" evidence="1">
    <location>
        <begin position="64"/>
        <end position="73"/>
    </location>
</feature>
<feature type="non-terminal residue" evidence="2">
    <location>
        <position position="106"/>
    </location>
</feature>
<protein>
    <submittedName>
        <fullName evidence="2">Uncharacterized protein</fullName>
    </submittedName>
</protein>
<evidence type="ECO:0000313" key="2">
    <source>
        <dbReference type="EMBL" id="JAS60320.1"/>
    </source>
</evidence>
<dbReference type="AlphaFoldDB" id="A0A1B6GD20"/>
<accession>A0A1B6GD20</accession>
<feature type="non-terminal residue" evidence="2">
    <location>
        <position position="1"/>
    </location>
</feature>
<sequence length="106" mass="12046">ARLELRLKFLNETSLHKMGGSAKFQHKFEKYAKGDGKRYPTVLDSTIDEPPAKKVKKSSEAVEESSSNNVVEEQPVLEDVDATEEKAIKKKKKKSKKQKLEEVEVE</sequence>
<proteinExistence type="predicted"/>
<gene>
    <name evidence="2" type="ORF">g.45980</name>
</gene>
<feature type="region of interest" description="Disordered" evidence="1">
    <location>
        <begin position="39"/>
        <end position="106"/>
    </location>
</feature>
<name>A0A1B6GD20_9HEMI</name>